<dbReference type="AlphaFoldDB" id="A0AAX4H8U9"/>
<feature type="domain" description="Ribosomal RNA methyltransferase FtsJ" evidence="7">
    <location>
        <begin position="57"/>
        <end position="319"/>
    </location>
</feature>
<keyword evidence="4" id="KW-0808">Transferase</keyword>
<organism evidence="8 9">
    <name type="scientific">Australozyma saopauloensis</name>
    <dbReference type="NCBI Taxonomy" id="291208"/>
    <lineage>
        <taxon>Eukaryota</taxon>
        <taxon>Fungi</taxon>
        <taxon>Dikarya</taxon>
        <taxon>Ascomycota</taxon>
        <taxon>Saccharomycotina</taxon>
        <taxon>Pichiomycetes</taxon>
        <taxon>Metschnikowiaceae</taxon>
        <taxon>Australozyma</taxon>
    </lineage>
</organism>
<evidence type="ECO:0000256" key="2">
    <source>
        <dbReference type="ARBA" id="ARBA00022552"/>
    </source>
</evidence>
<keyword evidence="5" id="KW-0949">S-adenosyl-L-methionine</keyword>
<evidence type="ECO:0000259" key="7">
    <source>
        <dbReference type="Pfam" id="PF01728"/>
    </source>
</evidence>
<dbReference type="GO" id="GO:0008650">
    <property type="term" value="F:rRNA (uridine-2'-O-)-methyltransferase activity"/>
    <property type="evidence" value="ECO:0007669"/>
    <property type="project" value="TreeGrafter"/>
</dbReference>
<gene>
    <name evidence="8" type="ORF">PUMCH_002212</name>
</gene>
<evidence type="ECO:0000256" key="1">
    <source>
        <dbReference type="ARBA" id="ARBA00009258"/>
    </source>
</evidence>
<protein>
    <recommendedName>
        <fullName evidence="6">rRNA methyltransferase 2, mitochondrial</fullName>
    </recommendedName>
</protein>
<sequence>MIVPSFIQTHTVLSRHASVLKYGLHILRTKRLYARKPGSRDEQIKEQDRFSHMSISQLDKEFDLFNDTVTRMVDLGFAPGNWLLYAQKRLSEVHSVEPHKLNTICTVVGFDILFCQAPKGTYSIQGNIYSQNAHSNILDLLKKRTYILEEARKKSQLNSESSTKDNIEADITRLASKVSSLTIENKLAYFDQDMDLDRYQADLILSDLTTAFLQRDGFFNNTMAKPFIRSRENELLRQPLVNPHEAHLDLADAAMLLCCDSLAKNGTFVLRLADVRPGDQGLGLLQRRLEKMFQSVERWRFDHVDPRLSLKEVFFICKKKLNKTYDKYDLFDVRQIQVEAKP</sequence>
<name>A0AAX4H8U9_9ASCO</name>
<dbReference type="InterPro" id="IPR002877">
    <property type="entry name" value="RNA_MeTrfase_FtsJ_dom"/>
</dbReference>
<comment type="similarity">
    <text evidence="1">Belongs to the class I-like SAM-binding methyltransferase superfamily. RNA methyltransferase RlmE family.</text>
</comment>
<dbReference type="Proteomes" id="UP001338582">
    <property type="component" value="Chromosome 3"/>
</dbReference>
<dbReference type="SUPFAM" id="SSF53335">
    <property type="entry name" value="S-adenosyl-L-methionine-dependent methyltransferases"/>
    <property type="match status" value="1"/>
</dbReference>
<dbReference type="RefSeq" id="XP_062877296.1">
    <property type="nucleotide sequence ID" value="XM_063021226.1"/>
</dbReference>
<dbReference type="InterPro" id="IPR029063">
    <property type="entry name" value="SAM-dependent_MTases_sf"/>
</dbReference>
<evidence type="ECO:0000256" key="5">
    <source>
        <dbReference type="ARBA" id="ARBA00022691"/>
    </source>
</evidence>
<proteinExistence type="inferred from homology"/>
<keyword evidence="9" id="KW-1185">Reference proteome</keyword>
<evidence type="ECO:0000313" key="9">
    <source>
        <dbReference type="Proteomes" id="UP001338582"/>
    </source>
</evidence>
<keyword evidence="3" id="KW-0489">Methyltransferase</keyword>
<dbReference type="PANTHER" id="PTHR10920:SF18">
    <property type="entry name" value="RRNA METHYLTRANSFERASE 2, MITOCHONDRIAL"/>
    <property type="match status" value="1"/>
</dbReference>
<reference evidence="8 9" key="1">
    <citation type="submission" date="2023-10" db="EMBL/GenBank/DDBJ databases">
        <title>Draft Genome Sequence of Candida saopaulonensis from a very Premature Infant with Sepsis.</title>
        <authorList>
            <person name="Ning Y."/>
            <person name="Dai R."/>
            <person name="Xiao M."/>
            <person name="Xu Y."/>
            <person name="Yan Q."/>
            <person name="Zhang L."/>
        </authorList>
    </citation>
    <scope>NUCLEOTIDE SEQUENCE [LARGE SCALE GENOMIC DNA]</scope>
    <source>
        <strain evidence="8 9">19XY460</strain>
    </source>
</reference>
<evidence type="ECO:0000256" key="4">
    <source>
        <dbReference type="ARBA" id="ARBA00022679"/>
    </source>
</evidence>
<dbReference type="Gene3D" id="3.40.50.150">
    <property type="entry name" value="Vaccinia Virus protein VP39"/>
    <property type="match status" value="1"/>
</dbReference>
<dbReference type="KEGG" id="asau:88173277"/>
<evidence type="ECO:0000256" key="3">
    <source>
        <dbReference type="ARBA" id="ARBA00022603"/>
    </source>
</evidence>
<dbReference type="PANTHER" id="PTHR10920">
    <property type="entry name" value="RIBOSOMAL RNA METHYLTRANSFERASE"/>
    <property type="match status" value="1"/>
</dbReference>
<dbReference type="InterPro" id="IPR050082">
    <property type="entry name" value="RNA_methyltr_RlmE"/>
</dbReference>
<dbReference type="GeneID" id="88173277"/>
<evidence type="ECO:0000256" key="6">
    <source>
        <dbReference type="ARBA" id="ARBA00041184"/>
    </source>
</evidence>
<accession>A0AAX4H8U9</accession>
<keyword evidence="2" id="KW-0698">rRNA processing</keyword>
<dbReference type="EMBL" id="CP138896">
    <property type="protein sequence ID" value="WPK24913.1"/>
    <property type="molecule type" value="Genomic_DNA"/>
</dbReference>
<dbReference type="Pfam" id="PF01728">
    <property type="entry name" value="FtsJ"/>
    <property type="match status" value="1"/>
</dbReference>
<evidence type="ECO:0000313" key="8">
    <source>
        <dbReference type="EMBL" id="WPK24913.1"/>
    </source>
</evidence>
<dbReference type="GO" id="GO:0005739">
    <property type="term" value="C:mitochondrion"/>
    <property type="evidence" value="ECO:0007669"/>
    <property type="project" value="TreeGrafter"/>
</dbReference>